<name>A0A5N7CH29_PETAA</name>
<accession>A0A5N7CH29</accession>
<dbReference type="OrthoDB" id="9997102at2759"/>
<evidence type="ECO:0008006" key="3">
    <source>
        <dbReference type="Google" id="ProtNLM"/>
    </source>
</evidence>
<protein>
    <recommendedName>
        <fullName evidence="3">NmrA-like domain-containing protein</fullName>
    </recommendedName>
</protein>
<gene>
    <name evidence="2" type="ORF">BDV23DRAFT_180794</name>
</gene>
<reference evidence="2" key="1">
    <citation type="submission" date="2019-04" db="EMBL/GenBank/DDBJ databases">
        <title>Friends and foes A comparative genomics studyof 23 Aspergillus species from section Flavi.</title>
        <authorList>
            <consortium name="DOE Joint Genome Institute"/>
            <person name="Kjaerbolling I."/>
            <person name="Vesth T."/>
            <person name="Frisvad J.C."/>
            <person name="Nybo J.L."/>
            <person name="Theobald S."/>
            <person name="Kildgaard S."/>
            <person name="Isbrandt T."/>
            <person name="Kuo A."/>
            <person name="Sato A."/>
            <person name="Lyhne E.K."/>
            <person name="Kogle M.E."/>
            <person name="Wiebenga A."/>
            <person name="Kun R.S."/>
            <person name="Lubbers R.J."/>
            <person name="Makela M.R."/>
            <person name="Barry K."/>
            <person name="Chovatia M."/>
            <person name="Clum A."/>
            <person name="Daum C."/>
            <person name="Haridas S."/>
            <person name="He G."/>
            <person name="LaButti K."/>
            <person name="Lipzen A."/>
            <person name="Mondo S."/>
            <person name="Riley R."/>
            <person name="Salamov A."/>
            <person name="Simmons B.A."/>
            <person name="Magnuson J.K."/>
            <person name="Henrissat B."/>
            <person name="Mortensen U.H."/>
            <person name="Larsen T.O."/>
            <person name="Devries R.P."/>
            <person name="Grigoriev I.V."/>
            <person name="Machida M."/>
            <person name="Baker S.E."/>
            <person name="Andersen M.R."/>
        </authorList>
    </citation>
    <scope>NUCLEOTIDE SEQUENCE [LARGE SCALE GENOMIC DNA]</scope>
    <source>
        <strain evidence="2">IBT 14317</strain>
    </source>
</reference>
<dbReference type="Gene3D" id="3.40.50.720">
    <property type="entry name" value="NAD(P)-binding Rossmann-like Domain"/>
    <property type="match status" value="1"/>
</dbReference>
<dbReference type="SUPFAM" id="SSF51735">
    <property type="entry name" value="NAD(P)-binding Rossmann-fold domains"/>
    <property type="match status" value="1"/>
</dbReference>
<evidence type="ECO:0000256" key="1">
    <source>
        <dbReference type="ARBA" id="ARBA00022857"/>
    </source>
</evidence>
<dbReference type="EMBL" id="ML735231">
    <property type="protein sequence ID" value="KAE8393189.1"/>
    <property type="molecule type" value="Genomic_DNA"/>
</dbReference>
<organism evidence="2">
    <name type="scientific">Petromyces alliaceus</name>
    <name type="common">Aspergillus alliaceus</name>
    <dbReference type="NCBI Taxonomy" id="209559"/>
    <lineage>
        <taxon>Eukaryota</taxon>
        <taxon>Fungi</taxon>
        <taxon>Dikarya</taxon>
        <taxon>Ascomycota</taxon>
        <taxon>Pezizomycotina</taxon>
        <taxon>Eurotiomycetes</taxon>
        <taxon>Eurotiomycetidae</taxon>
        <taxon>Eurotiales</taxon>
        <taxon>Aspergillaceae</taxon>
        <taxon>Aspergillus</taxon>
        <taxon>Aspergillus subgen. Circumdati</taxon>
    </lineage>
</organism>
<dbReference type="GO" id="GO:0005634">
    <property type="term" value="C:nucleus"/>
    <property type="evidence" value="ECO:0007669"/>
    <property type="project" value="TreeGrafter"/>
</dbReference>
<dbReference type="InterPro" id="IPR036291">
    <property type="entry name" value="NAD(P)-bd_dom_sf"/>
</dbReference>
<proteinExistence type="predicted"/>
<dbReference type="InterPro" id="IPR051164">
    <property type="entry name" value="NmrA-like_oxidored"/>
</dbReference>
<evidence type="ECO:0000313" key="2">
    <source>
        <dbReference type="EMBL" id="KAE8393189.1"/>
    </source>
</evidence>
<dbReference type="Proteomes" id="UP000326877">
    <property type="component" value="Unassembled WGS sequence"/>
</dbReference>
<dbReference type="Gene3D" id="3.90.25.10">
    <property type="entry name" value="UDP-galactose 4-epimerase, domain 1"/>
    <property type="match status" value="1"/>
</dbReference>
<sequence length="103" mass="11935">MSRVIQAFVNPDEYRGKCLSLAGDELSFEEMARTFKAKTGRDVPLTFGFLARLLMWFMKDLGYMFRWFYDSGYGADISALRKVRAGLKDFTSWLETESGFMDK</sequence>
<dbReference type="AlphaFoldDB" id="A0A5N7CH29"/>
<keyword evidence="1" id="KW-0521">NADP</keyword>
<dbReference type="PANTHER" id="PTHR42748:SF7">
    <property type="entry name" value="NMRA LIKE REDOX SENSOR 1-RELATED"/>
    <property type="match status" value="1"/>
</dbReference>
<dbReference type="PANTHER" id="PTHR42748">
    <property type="entry name" value="NITROGEN METABOLITE REPRESSION PROTEIN NMRA FAMILY MEMBER"/>
    <property type="match status" value="1"/>
</dbReference>